<dbReference type="Pfam" id="PF06386">
    <property type="entry name" value="GvpL_GvpF"/>
    <property type="match status" value="1"/>
</dbReference>
<dbReference type="RefSeq" id="WP_381191376.1">
    <property type="nucleotide sequence ID" value="NZ_JBHSFE010000004.1"/>
</dbReference>
<comment type="similarity">
    <text evidence="3">Belongs to the gas vesicle GvpF/GvpL family.</text>
</comment>
<name>A0ABV9G0R1_9ACTN</name>
<dbReference type="Proteomes" id="UP001595993">
    <property type="component" value="Unassembled WGS sequence"/>
</dbReference>
<evidence type="ECO:0000313" key="4">
    <source>
        <dbReference type="EMBL" id="MFC4606833.1"/>
    </source>
</evidence>
<keyword evidence="1" id="KW-0304">Gas vesicle</keyword>
<reference evidence="5" key="1">
    <citation type="journal article" date="2019" name="Int. J. Syst. Evol. Microbiol.">
        <title>The Global Catalogue of Microorganisms (GCM) 10K type strain sequencing project: providing services to taxonomists for standard genome sequencing and annotation.</title>
        <authorList>
            <consortium name="The Broad Institute Genomics Platform"/>
            <consortium name="The Broad Institute Genome Sequencing Center for Infectious Disease"/>
            <person name="Wu L."/>
            <person name="Ma J."/>
        </authorList>
    </citation>
    <scope>NUCLEOTIDE SEQUENCE [LARGE SCALE GENOMIC DNA]</scope>
    <source>
        <strain evidence="5">CGMCC 4.7139</strain>
    </source>
</reference>
<comment type="subcellular location">
    <subcellularLocation>
        <location evidence="2">Gas vesicle</location>
    </subcellularLocation>
</comment>
<evidence type="ECO:0000256" key="3">
    <source>
        <dbReference type="ARBA" id="ARBA00035643"/>
    </source>
</evidence>
<gene>
    <name evidence="4" type="ORF">ACFO9E_03175</name>
</gene>
<dbReference type="PANTHER" id="PTHR36852">
    <property type="entry name" value="PROTEIN GVPL 2"/>
    <property type="match status" value="1"/>
</dbReference>
<sequence>MNDAVATWLYAVAPTAGTSVPAGLKGVAGEPVRVIEGAGLSAVVGSVPLSDFGEEELRAHLEDLPWLEAAVRAHHWVIDNAARSGCVVPLRFATMYRDDARIRSLLDERRADFDSVLDLLAGRTEWGVKAYVDPQAFVPDSQGDRTGGRSSPGTAYLLRRKEQQRGRETAHARATECAEAIHAALAELAVRTAEHPPQDARLAEYEGWMVLNNSYLVPDPRVEKFAAAVASLEQRFPEIRLELSGPWPAYSFTAISDSGQDSGQEGESRAQ</sequence>
<dbReference type="InterPro" id="IPR009430">
    <property type="entry name" value="GvpL/GvpF"/>
</dbReference>
<comment type="caution">
    <text evidence="4">The sequence shown here is derived from an EMBL/GenBank/DDBJ whole genome shotgun (WGS) entry which is preliminary data.</text>
</comment>
<organism evidence="4 5">
    <name type="scientific">Streptomyces maoxianensis</name>
    <dbReference type="NCBI Taxonomy" id="1459942"/>
    <lineage>
        <taxon>Bacteria</taxon>
        <taxon>Bacillati</taxon>
        <taxon>Actinomycetota</taxon>
        <taxon>Actinomycetes</taxon>
        <taxon>Kitasatosporales</taxon>
        <taxon>Streptomycetaceae</taxon>
        <taxon>Streptomyces</taxon>
    </lineage>
</organism>
<protein>
    <submittedName>
        <fullName evidence="4">GvpL/GvpF family gas vesicle protein</fullName>
    </submittedName>
</protein>
<dbReference type="EMBL" id="JBHSFE010000004">
    <property type="protein sequence ID" value="MFC4606833.1"/>
    <property type="molecule type" value="Genomic_DNA"/>
</dbReference>
<evidence type="ECO:0000256" key="1">
    <source>
        <dbReference type="ARBA" id="ARBA00022987"/>
    </source>
</evidence>
<accession>A0ABV9G0R1</accession>
<evidence type="ECO:0000313" key="5">
    <source>
        <dbReference type="Proteomes" id="UP001595993"/>
    </source>
</evidence>
<keyword evidence="5" id="KW-1185">Reference proteome</keyword>
<evidence type="ECO:0000256" key="2">
    <source>
        <dbReference type="ARBA" id="ARBA00035108"/>
    </source>
</evidence>
<proteinExistence type="inferred from homology"/>
<dbReference type="PANTHER" id="PTHR36852:SF1">
    <property type="entry name" value="PROTEIN GVPL 2"/>
    <property type="match status" value="1"/>
</dbReference>